<dbReference type="EMBL" id="CAJPIZ010027188">
    <property type="protein sequence ID" value="CAG2119193.1"/>
    <property type="molecule type" value="Genomic_DNA"/>
</dbReference>
<evidence type="ECO:0000256" key="4">
    <source>
        <dbReference type="ARBA" id="ARBA00022475"/>
    </source>
</evidence>
<keyword evidence="4" id="KW-1003">Cell membrane</keyword>
<evidence type="ECO:0000256" key="2">
    <source>
        <dbReference type="ARBA" id="ARBA00004496"/>
    </source>
</evidence>
<dbReference type="Pfam" id="PF20929">
    <property type="entry name" value="PDCD10_N"/>
    <property type="match status" value="1"/>
</dbReference>
<dbReference type="GO" id="GO:1903358">
    <property type="term" value="P:regulation of Golgi organization"/>
    <property type="evidence" value="ECO:0007669"/>
    <property type="project" value="TreeGrafter"/>
</dbReference>
<dbReference type="GO" id="GO:0005886">
    <property type="term" value="C:plasma membrane"/>
    <property type="evidence" value="ECO:0007669"/>
    <property type="project" value="UniProtKB-SubCell"/>
</dbReference>
<comment type="subcellular location">
    <subcellularLocation>
        <location evidence="1">Cell membrane</location>
        <topology evidence="1">Peripheral membrane protein</topology>
    </subcellularLocation>
    <subcellularLocation>
        <location evidence="2">Cytoplasm</location>
    </subcellularLocation>
</comment>
<dbReference type="OrthoDB" id="6017654at2759"/>
<dbReference type="InterPro" id="IPR048288">
    <property type="entry name" value="PDCD10_N"/>
</dbReference>
<sequence length="221" mass="25423">MTMSEEKPPICANLIFPILIRPVIHKIERHDPMAAQILLNAIIKAETSEPGLMLDIVNSILKRRDLTVNITESLLKLQGHIPEFDVIVTINTDQKCKRSEELFQDLNRKTYSLKKILSRIPDEINDRKTFLETIKEIASAIKKLLDCVNEISNSLQITSPSDKRALENRKREFIRDSKKFSQTLKEFFREGQTQTVFQSAAQLICATNTIQRTVKTKFDPK</sequence>
<evidence type="ECO:0000256" key="6">
    <source>
        <dbReference type="ARBA" id="ARBA00023136"/>
    </source>
</evidence>
<evidence type="ECO:0000259" key="7">
    <source>
        <dbReference type="Pfam" id="PF20929"/>
    </source>
</evidence>
<dbReference type="AlphaFoldDB" id="A0A7R9QE77"/>
<evidence type="ECO:0000256" key="1">
    <source>
        <dbReference type="ARBA" id="ARBA00004202"/>
    </source>
</evidence>
<keyword evidence="6" id="KW-0472">Membrane</keyword>
<gene>
    <name evidence="8" type="ORF">OSB1V03_LOCUS19142</name>
</gene>
<name>A0A7R9QE77_9ACAR</name>
<dbReference type="PANTHER" id="PTHR13250">
    <property type="entry name" value="TF-1 CELL APOPTOSIS RELATED PROTEIN-15"/>
    <property type="match status" value="1"/>
</dbReference>
<dbReference type="GO" id="GO:0019901">
    <property type="term" value="F:protein kinase binding"/>
    <property type="evidence" value="ECO:0007669"/>
    <property type="project" value="TreeGrafter"/>
</dbReference>
<dbReference type="EMBL" id="OC881763">
    <property type="protein sequence ID" value="CAD7642429.1"/>
    <property type="molecule type" value="Genomic_DNA"/>
</dbReference>
<comment type="similarity">
    <text evidence="3">Belongs to the PDCD10 family.</text>
</comment>
<protein>
    <recommendedName>
        <fullName evidence="7">Programmed cell death protein 10 dimerisation domain-containing protein</fullName>
    </recommendedName>
</protein>
<dbReference type="GO" id="GO:0005737">
    <property type="term" value="C:cytoplasm"/>
    <property type="evidence" value="ECO:0007669"/>
    <property type="project" value="UniProtKB-SubCell"/>
</dbReference>
<dbReference type="PANTHER" id="PTHR13250:SF1">
    <property type="entry name" value="PROGRAMMED CELL DEATH PROTEIN 10"/>
    <property type="match status" value="1"/>
</dbReference>
<evidence type="ECO:0000256" key="3">
    <source>
        <dbReference type="ARBA" id="ARBA00009181"/>
    </source>
</evidence>
<proteinExistence type="inferred from homology"/>
<dbReference type="Pfam" id="PF06840">
    <property type="entry name" value="PDC10_C"/>
    <property type="match status" value="1"/>
</dbReference>
<keyword evidence="9" id="KW-1185">Reference proteome</keyword>
<reference evidence="8" key="1">
    <citation type="submission" date="2020-11" db="EMBL/GenBank/DDBJ databases">
        <authorList>
            <person name="Tran Van P."/>
        </authorList>
    </citation>
    <scope>NUCLEOTIDE SEQUENCE</scope>
</reference>
<dbReference type="InterPro" id="IPR053750">
    <property type="entry name" value="PDCD10_Homolog"/>
</dbReference>
<evidence type="ECO:0000313" key="9">
    <source>
        <dbReference type="Proteomes" id="UP000759131"/>
    </source>
</evidence>
<dbReference type="Proteomes" id="UP000759131">
    <property type="component" value="Unassembled WGS sequence"/>
</dbReference>
<dbReference type="InterPro" id="IPR009652">
    <property type="entry name" value="PDCD10"/>
</dbReference>
<accession>A0A7R9QE77</accession>
<organism evidence="8">
    <name type="scientific">Medioppia subpectinata</name>
    <dbReference type="NCBI Taxonomy" id="1979941"/>
    <lineage>
        <taxon>Eukaryota</taxon>
        <taxon>Metazoa</taxon>
        <taxon>Ecdysozoa</taxon>
        <taxon>Arthropoda</taxon>
        <taxon>Chelicerata</taxon>
        <taxon>Arachnida</taxon>
        <taxon>Acari</taxon>
        <taxon>Acariformes</taxon>
        <taxon>Sarcoptiformes</taxon>
        <taxon>Oribatida</taxon>
        <taxon>Brachypylina</taxon>
        <taxon>Oppioidea</taxon>
        <taxon>Oppiidae</taxon>
        <taxon>Medioppia</taxon>
    </lineage>
</organism>
<evidence type="ECO:0000313" key="8">
    <source>
        <dbReference type="EMBL" id="CAD7642429.1"/>
    </source>
</evidence>
<evidence type="ECO:0000256" key="5">
    <source>
        <dbReference type="ARBA" id="ARBA00022490"/>
    </source>
</evidence>
<dbReference type="Gene3D" id="1.20.120.1950">
    <property type="match status" value="1"/>
</dbReference>
<dbReference type="GO" id="GO:0090443">
    <property type="term" value="C:FAR/SIN/STRIPAK complex"/>
    <property type="evidence" value="ECO:0007669"/>
    <property type="project" value="TreeGrafter"/>
</dbReference>
<keyword evidence="5" id="KW-0963">Cytoplasm</keyword>
<feature type="domain" description="Programmed cell death protein 10 dimerisation" evidence="7">
    <location>
        <begin position="10"/>
        <end position="66"/>
    </location>
</feature>